<proteinExistence type="predicted"/>
<gene>
    <name evidence="1" type="ORF">JIN84_19030</name>
</gene>
<dbReference type="RefSeq" id="WP_200352654.1">
    <property type="nucleotide sequence ID" value="NZ_BAABHZ010000001.1"/>
</dbReference>
<keyword evidence="2" id="KW-1185">Reference proteome</keyword>
<sequence>MKHRVACLLASVVMFSGCEKKTEVTVTETREPVARDANPKLFATSDERFRDTKPSPVKADTPAGWLALPGTQFRILNYRFGESGTGETWVSLSSGSVLDNANRWLAQFGEKPLDEEGVKQLPAVTLAGGTGVWITASGEYAGGMGAPPKSGYGLAGAIATVNGQILTVKMVGPKAEVEAAKPVLEAFARSLRMAE</sequence>
<protein>
    <submittedName>
        <fullName evidence="1">Uncharacterized protein</fullName>
    </submittedName>
</protein>
<reference evidence="1" key="1">
    <citation type="submission" date="2021-01" db="EMBL/GenBank/DDBJ databases">
        <title>Modified the classification status of verrucomicrobia.</title>
        <authorList>
            <person name="Feng X."/>
        </authorList>
    </citation>
    <scope>NUCLEOTIDE SEQUENCE</scope>
    <source>
        <strain evidence="1">JCM 18052</strain>
    </source>
</reference>
<accession>A0A934R5S4</accession>
<dbReference type="Proteomes" id="UP000600139">
    <property type="component" value="Unassembled WGS sequence"/>
</dbReference>
<evidence type="ECO:0000313" key="1">
    <source>
        <dbReference type="EMBL" id="MBK1817721.1"/>
    </source>
</evidence>
<organism evidence="1 2">
    <name type="scientific">Luteolibacter yonseiensis</name>
    <dbReference type="NCBI Taxonomy" id="1144680"/>
    <lineage>
        <taxon>Bacteria</taxon>
        <taxon>Pseudomonadati</taxon>
        <taxon>Verrucomicrobiota</taxon>
        <taxon>Verrucomicrobiia</taxon>
        <taxon>Verrucomicrobiales</taxon>
        <taxon>Verrucomicrobiaceae</taxon>
        <taxon>Luteolibacter</taxon>
    </lineage>
</organism>
<dbReference type="EMBL" id="JAENIK010000012">
    <property type="protein sequence ID" value="MBK1817721.1"/>
    <property type="molecule type" value="Genomic_DNA"/>
</dbReference>
<evidence type="ECO:0000313" key="2">
    <source>
        <dbReference type="Proteomes" id="UP000600139"/>
    </source>
</evidence>
<dbReference type="AlphaFoldDB" id="A0A934R5S4"/>
<dbReference type="PROSITE" id="PS51257">
    <property type="entry name" value="PROKAR_LIPOPROTEIN"/>
    <property type="match status" value="1"/>
</dbReference>
<comment type="caution">
    <text evidence="1">The sequence shown here is derived from an EMBL/GenBank/DDBJ whole genome shotgun (WGS) entry which is preliminary data.</text>
</comment>
<name>A0A934R5S4_9BACT</name>